<dbReference type="OMA" id="GMDTYFK"/>
<dbReference type="SMART" id="SM00369">
    <property type="entry name" value="LRR_TYP"/>
    <property type="match status" value="7"/>
</dbReference>
<dbReference type="InterPro" id="IPR003591">
    <property type="entry name" value="Leu-rich_rpt_typical-subtyp"/>
</dbReference>
<dbReference type="InterPro" id="IPR013783">
    <property type="entry name" value="Ig-like_fold"/>
</dbReference>
<dbReference type="PANTHER" id="PTHR24373">
    <property type="entry name" value="SLIT RELATED LEUCINE-RICH REPEAT NEURONAL PROTEIN"/>
    <property type="match status" value="1"/>
</dbReference>
<organism evidence="7 8">
    <name type="scientific">Haemaphysalis longicornis</name>
    <name type="common">Bush tick</name>
    <dbReference type="NCBI Taxonomy" id="44386"/>
    <lineage>
        <taxon>Eukaryota</taxon>
        <taxon>Metazoa</taxon>
        <taxon>Ecdysozoa</taxon>
        <taxon>Arthropoda</taxon>
        <taxon>Chelicerata</taxon>
        <taxon>Arachnida</taxon>
        <taxon>Acari</taxon>
        <taxon>Parasitiformes</taxon>
        <taxon>Ixodida</taxon>
        <taxon>Ixodoidea</taxon>
        <taxon>Ixodidae</taxon>
        <taxon>Haemaphysalinae</taxon>
        <taxon>Haemaphysalis</taxon>
    </lineage>
</organism>
<keyword evidence="3" id="KW-0677">Repeat</keyword>
<evidence type="ECO:0000256" key="4">
    <source>
        <dbReference type="ARBA" id="ARBA00023157"/>
    </source>
</evidence>
<accession>A0A9J6GFZ2</accession>
<dbReference type="Gene3D" id="2.60.40.10">
    <property type="entry name" value="Immunoglobulins"/>
    <property type="match status" value="1"/>
</dbReference>
<dbReference type="InterPro" id="IPR032675">
    <property type="entry name" value="LRR_dom_sf"/>
</dbReference>
<dbReference type="EMBL" id="JABSTR010000006">
    <property type="protein sequence ID" value="KAH9373376.1"/>
    <property type="molecule type" value="Genomic_DNA"/>
</dbReference>
<dbReference type="GO" id="GO:0005615">
    <property type="term" value="C:extracellular space"/>
    <property type="evidence" value="ECO:0007669"/>
    <property type="project" value="TreeGrafter"/>
</dbReference>
<dbReference type="SMART" id="SM00365">
    <property type="entry name" value="LRR_SD22"/>
    <property type="match status" value="4"/>
</dbReference>
<reference evidence="7 8" key="1">
    <citation type="journal article" date="2020" name="Cell">
        <title>Large-Scale Comparative Analyses of Tick Genomes Elucidate Their Genetic Diversity and Vector Capacities.</title>
        <authorList>
            <consortium name="Tick Genome and Microbiome Consortium (TIGMIC)"/>
            <person name="Jia N."/>
            <person name="Wang J."/>
            <person name="Shi W."/>
            <person name="Du L."/>
            <person name="Sun Y."/>
            <person name="Zhan W."/>
            <person name="Jiang J.F."/>
            <person name="Wang Q."/>
            <person name="Zhang B."/>
            <person name="Ji P."/>
            <person name="Bell-Sakyi L."/>
            <person name="Cui X.M."/>
            <person name="Yuan T.T."/>
            <person name="Jiang B.G."/>
            <person name="Yang W.F."/>
            <person name="Lam T.T."/>
            <person name="Chang Q.C."/>
            <person name="Ding S.J."/>
            <person name="Wang X.J."/>
            <person name="Zhu J.G."/>
            <person name="Ruan X.D."/>
            <person name="Zhao L."/>
            <person name="Wei J.T."/>
            <person name="Ye R.Z."/>
            <person name="Que T.C."/>
            <person name="Du C.H."/>
            <person name="Zhou Y.H."/>
            <person name="Cheng J.X."/>
            <person name="Dai P.F."/>
            <person name="Guo W.B."/>
            <person name="Han X.H."/>
            <person name="Huang E.J."/>
            <person name="Li L.F."/>
            <person name="Wei W."/>
            <person name="Gao Y.C."/>
            <person name="Liu J.Z."/>
            <person name="Shao H.Z."/>
            <person name="Wang X."/>
            <person name="Wang C.C."/>
            <person name="Yang T.C."/>
            <person name="Huo Q.B."/>
            <person name="Li W."/>
            <person name="Chen H.Y."/>
            <person name="Chen S.E."/>
            <person name="Zhou L.G."/>
            <person name="Ni X.B."/>
            <person name="Tian J.H."/>
            <person name="Sheng Y."/>
            <person name="Liu T."/>
            <person name="Pan Y.S."/>
            <person name="Xia L.Y."/>
            <person name="Li J."/>
            <person name="Zhao F."/>
            <person name="Cao W.C."/>
        </authorList>
    </citation>
    <scope>NUCLEOTIDE SEQUENCE [LARGE SCALE GENOMIC DNA]</scope>
    <source>
        <strain evidence="7">HaeL-2018</strain>
    </source>
</reference>
<dbReference type="SMART" id="SM00408">
    <property type="entry name" value="IGc2"/>
    <property type="match status" value="1"/>
</dbReference>
<dbReference type="InterPro" id="IPR001611">
    <property type="entry name" value="Leu-rich_rpt"/>
</dbReference>
<evidence type="ECO:0000256" key="5">
    <source>
        <dbReference type="SAM" id="SignalP"/>
    </source>
</evidence>
<keyword evidence="8" id="KW-1185">Reference proteome</keyword>
<dbReference type="OrthoDB" id="10061535at2759"/>
<dbReference type="PROSITE" id="PS51450">
    <property type="entry name" value="LRR"/>
    <property type="match status" value="3"/>
</dbReference>
<dbReference type="Pfam" id="PF13927">
    <property type="entry name" value="Ig_3"/>
    <property type="match status" value="1"/>
</dbReference>
<dbReference type="VEuPathDB" id="VectorBase:HLOH_064357"/>
<dbReference type="FunFam" id="2.60.40.10:FF:004882">
    <property type="match status" value="1"/>
</dbReference>
<dbReference type="SUPFAM" id="SSF58113">
    <property type="entry name" value="Apolipoprotein A-I"/>
    <property type="match status" value="1"/>
</dbReference>
<sequence length="855" mass="94995">MQKTSPARGATIFVCLSLLLPSAIGGQAPPNSASVGPVRQDGAPSCPRTCECHSMDPPAGALRVLCTGQVRRSVPNDLPPQVASLDLSRNKIRSFNASELGPADSTHASYLTQLSLRQNLIQEINVDSFRSLVSLHTLDVSGNAIHAIHVNSFEGLQALSVLNLSGNHLDQLKHEWFQSLANLTVLDLSHNSIRTLNNVVFWSLNHLVHLHLDHNSISSVGLLSLKGLDSLRYLNISHNHIPTIQAGTLRPTPDLDVLDISHNPILSLSEAFMHGHNIRQLYASHLHRLSRLSKEALVGLDSVQEVVMTNCPALETVESGAFSPLVAVRKLDLRFNNFTTLPTGSFDFLVRMERVQLNGNPWFCDCRLYWLLLWLRDNVRAHLLSPSETLCAKPLNLSDITLLDAVDKHMVCRNATVVRHTTQAHFRLFTSAVLSCSVEGVPAPSITWTTPHRHRFNWTAEYGASIGNSSLDGAAVAGGEAPRFVLLSNGDLLVRDVQRGDSGHYRCTASNVLGHHTVAIQLTLDYDFLVDVKITSILVGCATAFSFLLVTLVVMAVSAILRRFGVECPCCMGGDSPRARQLYRMLESLEQYRCQQLERLRENYTSQVQKIKDNCTQQMEKIRESYSGQSDRLRDICDYGTAQITSIRDNYYSQVQRVRDYGVSQIDRLRENYVFQRNRIRKFSAHHLYKLRENYKLQQQHLNKILENLNLESCRSVCARTDSIIFDAVDIGLMPPHLEMLPPPPAMLPLFMDEDAESQISAYYTPDSLSEMSPDEVVLQPNFPDLDCFPDFAAELPAAMAPDEEVQCVVDDAQPGPSRVPATKVTVHLDSSLQAATAASEVPLLQEDSSHETAV</sequence>
<dbReference type="InterPro" id="IPR050328">
    <property type="entry name" value="Dev_Immune_Receptor"/>
</dbReference>
<protein>
    <recommendedName>
        <fullName evidence="6">Ig-like domain-containing protein</fullName>
    </recommendedName>
</protein>
<gene>
    <name evidence="7" type="ORF">HPB48_018429</name>
</gene>
<dbReference type="Pfam" id="PF13855">
    <property type="entry name" value="LRR_8"/>
    <property type="match status" value="2"/>
</dbReference>
<dbReference type="Proteomes" id="UP000821853">
    <property type="component" value="Chromosome 4"/>
</dbReference>
<feature type="signal peptide" evidence="5">
    <location>
        <begin position="1"/>
        <end position="25"/>
    </location>
</feature>
<comment type="caution">
    <text evidence="7">The sequence shown here is derived from an EMBL/GenBank/DDBJ whole genome shotgun (WGS) entry which is preliminary data.</text>
</comment>
<dbReference type="PANTHER" id="PTHR24373:SF370">
    <property type="entry name" value="FISH-LIPS, ISOFORM E"/>
    <property type="match status" value="1"/>
</dbReference>
<keyword evidence="4" id="KW-1015">Disulfide bond</keyword>
<name>A0A9J6GFZ2_HAELO</name>
<dbReference type="GO" id="GO:0031012">
    <property type="term" value="C:extracellular matrix"/>
    <property type="evidence" value="ECO:0007669"/>
    <property type="project" value="TreeGrafter"/>
</dbReference>
<feature type="domain" description="Ig-like" evidence="6">
    <location>
        <begin position="431"/>
        <end position="525"/>
    </location>
</feature>
<dbReference type="AlphaFoldDB" id="A0A9J6GFZ2"/>
<evidence type="ECO:0000256" key="2">
    <source>
        <dbReference type="ARBA" id="ARBA00022729"/>
    </source>
</evidence>
<dbReference type="InterPro" id="IPR036179">
    <property type="entry name" value="Ig-like_dom_sf"/>
</dbReference>
<dbReference type="SMART" id="SM00409">
    <property type="entry name" value="IG"/>
    <property type="match status" value="1"/>
</dbReference>
<dbReference type="InterPro" id="IPR007110">
    <property type="entry name" value="Ig-like_dom"/>
</dbReference>
<evidence type="ECO:0000259" key="6">
    <source>
        <dbReference type="PROSITE" id="PS50835"/>
    </source>
</evidence>
<dbReference type="SMART" id="SM00082">
    <property type="entry name" value="LRRCT"/>
    <property type="match status" value="1"/>
</dbReference>
<dbReference type="InterPro" id="IPR003599">
    <property type="entry name" value="Ig_sub"/>
</dbReference>
<dbReference type="InterPro" id="IPR003598">
    <property type="entry name" value="Ig_sub2"/>
</dbReference>
<evidence type="ECO:0000313" key="8">
    <source>
        <dbReference type="Proteomes" id="UP000821853"/>
    </source>
</evidence>
<evidence type="ECO:0000313" key="7">
    <source>
        <dbReference type="EMBL" id="KAH9373376.1"/>
    </source>
</evidence>
<dbReference type="InterPro" id="IPR000483">
    <property type="entry name" value="Cys-rich_flank_reg_C"/>
</dbReference>
<proteinExistence type="predicted"/>
<evidence type="ECO:0000256" key="3">
    <source>
        <dbReference type="ARBA" id="ARBA00022737"/>
    </source>
</evidence>
<keyword evidence="2 5" id="KW-0732">Signal</keyword>
<dbReference type="Gene3D" id="3.80.10.10">
    <property type="entry name" value="Ribonuclease Inhibitor"/>
    <property type="match status" value="2"/>
</dbReference>
<feature type="chain" id="PRO_5039950839" description="Ig-like domain-containing protein" evidence="5">
    <location>
        <begin position="26"/>
        <end position="855"/>
    </location>
</feature>
<keyword evidence="1" id="KW-0433">Leucine-rich repeat</keyword>
<evidence type="ECO:0000256" key="1">
    <source>
        <dbReference type="ARBA" id="ARBA00022614"/>
    </source>
</evidence>
<dbReference type="SUPFAM" id="SSF48726">
    <property type="entry name" value="Immunoglobulin"/>
    <property type="match status" value="1"/>
</dbReference>
<dbReference type="SUPFAM" id="SSF52058">
    <property type="entry name" value="L domain-like"/>
    <property type="match status" value="1"/>
</dbReference>
<dbReference type="PROSITE" id="PS50835">
    <property type="entry name" value="IG_LIKE"/>
    <property type="match status" value="1"/>
</dbReference>